<dbReference type="PANTHER" id="PTHR43883">
    <property type="entry name" value="SLR0207 PROTEIN"/>
    <property type="match status" value="1"/>
</dbReference>
<gene>
    <name evidence="2" type="ORF">MNBD_GAMMA13-865</name>
</gene>
<dbReference type="AlphaFoldDB" id="A0A3B0YRV0"/>
<accession>A0A3B0YRV0</accession>
<dbReference type="Pfam" id="PF01636">
    <property type="entry name" value="APH"/>
    <property type="match status" value="1"/>
</dbReference>
<dbReference type="InterPro" id="IPR002575">
    <property type="entry name" value="Aminoglycoside_PTrfase"/>
</dbReference>
<dbReference type="SUPFAM" id="SSF52540">
    <property type="entry name" value="P-loop containing nucleoside triphosphate hydrolases"/>
    <property type="match status" value="1"/>
</dbReference>
<dbReference type="Gene3D" id="3.40.50.300">
    <property type="entry name" value="P-loop containing nucleotide triphosphate hydrolases"/>
    <property type="match status" value="1"/>
</dbReference>
<dbReference type="InterPro" id="IPR011009">
    <property type="entry name" value="Kinase-like_dom_sf"/>
</dbReference>
<evidence type="ECO:0000259" key="1">
    <source>
        <dbReference type="Pfam" id="PF01636"/>
    </source>
</evidence>
<protein>
    <recommendedName>
        <fullName evidence="1">Aminoglycoside phosphotransferase domain-containing protein</fullName>
    </recommendedName>
</protein>
<dbReference type="SUPFAM" id="SSF56112">
    <property type="entry name" value="Protein kinase-like (PK-like)"/>
    <property type="match status" value="1"/>
</dbReference>
<organism evidence="2">
    <name type="scientific">hydrothermal vent metagenome</name>
    <dbReference type="NCBI Taxonomy" id="652676"/>
    <lineage>
        <taxon>unclassified sequences</taxon>
        <taxon>metagenomes</taxon>
        <taxon>ecological metagenomes</taxon>
    </lineage>
</organism>
<dbReference type="EMBL" id="UOFK01000007">
    <property type="protein sequence ID" value="VAW71584.1"/>
    <property type="molecule type" value="Genomic_DNA"/>
</dbReference>
<dbReference type="InterPro" id="IPR027417">
    <property type="entry name" value="P-loop_NTPase"/>
</dbReference>
<dbReference type="PANTHER" id="PTHR43883:SF1">
    <property type="entry name" value="GLUCONOKINASE"/>
    <property type="match status" value="1"/>
</dbReference>
<proteinExistence type="predicted"/>
<dbReference type="InterPro" id="IPR052732">
    <property type="entry name" value="Cell-binding_unc_protein"/>
</dbReference>
<sequence length="515" mass="57697">MTDTLHNLVRALQQPELFSHPVTRFAVIETHISIILLTGLYAYKFKKPVNFGFLDFSTLARRRYFCEEELRLNRRLAAQLYLDVMPVSRGPRWGADGEVIEYAVRMREFEQAAQFDRLLDSGQLSHTYIDTLALRIAKFHAMVAVAGPESVYGQPATVQIPVDENFRQALECMSDPHEHSRLIPLQDWTRTAFQTLQPVLQARKDEGFIRECHGDLHLCNVALVDAVPVAFDCIEFNDKLRWIDIISEVAFMVMDLDQRGQTGLASRFLNAWLEHSGDYAGVSLLRYYLVYRAMVRAKVDCLRAQQADVDAVARTAILRDYHAYIALGGRYTQALLPVLLLMHGLSGSGKSRVSQSLLESLPAIRIRSDVERKRLHGLAGEARTGGGIDQGIYDRASGECTYRRLAELAATLLDAGHSVIVDAAFLQSAQLGPFIELAHTRAARCFIIDCQAPESELRRRITARQHDASEAGIEVLENQLRHYQPLNTAVDGAEVLVTGSDASALVRLVALLHEC</sequence>
<name>A0A3B0YRV0_9ZZZZ</name>
<evidence type="ECO:0000313" key="2">
    <source>
        <dbReference type="EMBL" id="VAW71584.1"/>
    </source>
</evidence>
<dbReference type="Pfam" id="PF13671">
    <property type="entry name" value="AAA_33"/>
    <property type="match status" value="1"/>
</dbReference>
<reference evidence="2" key="1">
    <citation type="submission" date="2018-06" db="EMBL/GenBank/DDBJ databases">
        <authorList>
            <person name="Zhirakovskaya E."/>
        </authorList>
    </citation>
    <scope>NUCLEOTIDE SEQUENCE</scope>
</reference>
<feature type="domain" description="Aminoglycoside phosphotransferase" evidence="1">
    <location>
        <begin position="66"/>
        <end position="283"/>
    </location>
</feature>